<dbReference type="AlphaFoldDB" id="A0A7J6KI62"/>
<gene>
    <name evidence="1" type="ORF">TGRH88_084000</name>
</gene>
<accession>A0A7J6KI62</accession>
<name>A0A7J6KI62_TOXGO</name>
<dbReference type="EMBL" id="JAAUHK010000008">
    <property type="protein sequence ID" value="KAF4646369.1"/>
    <property type="molecule type" value="Genomic_DNA"/>
</dbReference>
<sequence>MFGVVGGERRSDEYALKAPDVRCRSGTESRRVGCGGATWCGDVWYATRRVHARMGTGSWLCVAVQSLGDIVGRSVQSLEALEVAGWDQGVGGGGWRAGCFTEVLRHSGTNCRGVAFGDATGCGVGPGRGWWWMEGRARKSVWEMVGRIAQAREAVSMSSAFTPWQRLYRKGIQGRKMWHLLSLDVNTIPWRNDNLYPLLDDVLSVSFRKPWRLRGGIRAWGVVDGGPGSAAGDRQRSDVALARIVDVLGVAAPHGPAVVWYGTRRVNARMGAEVCLGDGRAYCPGAGGPGGSAAGDRQRSDVALARSVDVLGVAAPHGPALYVCLGDGRAYCPGAGGPGGKRRKGHGGVLCVSRQLPYHVASRLLLMGHRDEVLLAGSGGTVRAACPCWVCGGAASQWSDNTQSVWEMVGRIAQAREVREQKDAEACGSQGEGGPGGKRRKGHGGVLCVSRQLPYHVASKLLLMGHRDEVLLAGSGGTVRAACPCWVCGAAASQWSDNTLSVWEMVGRIAQAREARESVWEMVGRIAQAREVREQKDAEACRVSRGKCRTT</sequence>
<protein>
    <submittedName>
        <fullName evidence="1">Uncharacterized protein</fullName>
    </submittedName>
</protein>
<reference evidence="1 2" key="1">
    <citation type="submission" date="2020-03" db="EMBL/GenBank/DDBJ databases">
        <title>Genome sequence of Toxoplasma gondii RH-88 strain.</title>
        <authorList>
            <person name="Lorenzi H.A."/>
            <person name="Venepally P."/>
            <person name="Rozenberg A."/>
            <person name="Sibley D."/>
        </authorList>
    </citation>
    <scope>NUCLEOTIDE SEQUENCE [LARGE SCALE GENOMIC DNA]</scope>
    <source>
        <strain evidence="1 2">RH-88</strain>
    </source>
</reference>
<keyword evidence="2" id="KW-1185">Reference proteome</keyword>
<organism evidence="1 2">
    <name type="scientific">Toxoplasma gondii</name>
    <dbReference type="NCBI Taxonomy" id="5811"/>
    <lineage>
        <taxon>Eukaryota</taxon>
        <taxon>Sar</taxon>
        <taxon>Alveolata</taxon>
        <taxon>Apicomplexa</taxon>
        <taxon>Conoidasida</taxon>
        <taxon>Coccidia</taxon>
        <taxon>Eucoccidiorida</taxon>
        <taxon>Eimeriorina</taxon>
        <taxon>Sarcocystidae</taxon>
        <taxon>Toxoplasma</taxon>
    </lineage>
</organism>
<comment type="caution">
    <text evidence="1">The sequence shown here is derived from an EMBL/GenBank/DDBJ whole genome shotgun (WGS) entry which is preliminary data.</text>
</comment>
<dbReference type="Proteomes" id="UP000557509">
    <property type="component" value="Unassembled WGS sequence"/>
</dbReference>
<evidence type="ECO:0000313" key="1">
    <source>
        <dbReference type="EMBL" id="KAF4646369.1"/>
    </source>
</evidence>
<evidence type="ECO:0000313" key="2">
    <source>
        <dbReference type="Proteomes" id="UP000557509"/>
    </source>
</evidence>
<proteinExistence type="predicted"/>